<dbReference type="PRINTS" id="PR00080">
    <property type="entry name" value="SDRFAMILY"/>
</dbReference>
<evidence type="ECO:0000256" key="4">
    <source>
        <dbReference type="ARBA" id="ARBA00022857"/>
    </source>
</evidence>
<gene>
    <name evidence="12" type="primary">fabG_8</name>
    <name evidence="12" type="ORF">CLMAG_56180</name>
</gene>
<dbReference type="NCBIfam" id="NF005559">
    <property type="entry name" value="PRK07231.1"/>
    <property type="match status" value="1"/>
</dbReference>
<dbReference type="STRING" id="1121326.CLMAG_56180"/>
<keyword evidence="10" id="KW-0275">Fatty acid biosynthesis</keyword>
<comment type="catalytic activity">
    <reaction evidence="7 10">
        <text>a (3R)-hydroxyacyl-[ACP] + NADP(+) = a 3-oxoacyl-[ACP] + NADPH + H(+)</text>
        <dbReference type="Rhea" id="RHEA:17397"/>
        <dbReference type="Rhea" id="RHEA-COMP:9916"/>
        <dbReference type="Rhea" id="RHEA-COMP:9945"/>
        <dbReference type="ChEBI" id="CHEBI:15378"/>
        <dbReference type="ChEBI" id="CHEBI:57783"/>
        <dbReference type="ChEBI" id="CHEBI:58349"/>
        <dbReference type="ChEBI" id="CHEBI:78776"/>
        <dbReference type="ChEBI" id="CHEBI:78827"/>
        <dbReference type="EC" id="1.1.1.100"/>
    </reaction>
</comment>
<evidence type="ECO:0000256" key="8">
    <source>
        <dbReference type="PIRSR" id="PIRSR611284-1"/>
    </source>
</evidence>
<keyword evidence="4 9" id="KW-0521">NADP</keyword>
<feature type="binding site" evidence="9">
    <location>
        <begin position="15"/>
        <end position="18"/>
    </location>
    <ligand>
        <name>NADP(+)</name>
        <dbReference type="ChEBI" id="CHEBI:58349"/>
    </ligand>
</feature>
<feature type="domain" description="Ketoreductase" evidence="11">
    <location>
        <begin position="9"/>
        <end position="189"/>
    </location>
</feature>
<dbReference type="GO" id="GO:0006633">
    <property type="term" value="P:fatty acid biosynthetic process"/>
    <property type="evidence" value="ECO:0007669"/>
    <property type="project" value="UniProtKB-UniPathway"/>
</dbReference>
<dbReference type="SMART" id="SM00822">
    <property type="entry name" value="PKS_KR"/>
    <property type="match status" value="1"/>
</dbReference>
<dbReference type="InterPro" id="IPR050259">
    <property type="entry name" value="SDR"/>
</dbReference>
<keyword evidence="5 10" id="KW-0560">Oxidoreductase</keyword>
<evidence type="ECO:0000259" key="11">
    <source>
        <dbReference type="SMART" id="SM00822"/>
    </source>
</evidence>
<reference evidence="12 13" key="1">
    <citation type="submission" date="2016-04" db="EMBL/GenBank/DDBJ databases">
        <title>Genome sequence of Clostridium magnum DSM 2767.</title>
        <authorList>
            <person name="Poehlein A."/>
            <person name="Uhlig R."/>
            <person name="Fischer R."/>
            <person name="Bahl H."/>
            <person name="Daniel R."/>
        </authorList>
    </citation>
    <scope>NUCLEOTIDE SEQUENCE [LARGE SCALE GENOMIC DNA]</scope>
    <source>
        <strain evidence="12 13">DSM 2767</strain>
    </source>
</reference>
<keyword evidence="6" id="KW-0753">Steroid metabolism</keyword>
<keyword evidence="10" id="KW-0276">Fatty acid metabolism</keyword>
<dbReference type="GO" id="GO:0008202">
    <property type="term" value="P:steroid metabolic process"/>
    <property type="evidence" value="ECO:0007669"/>
    <property type="project" value="UniProtKB-KW"/>
</dbReference>
<dbReference type="OrthoDB" id="9803333at2"/>
<comment type="function">
    <text evidence="10">Catalyzes the NADPH-dependent reduction of beta-ketoacyl-ACP substrates to beta-hydroxyacyl-ACP products, the first reductive step in the elongation cycle of fatty acid biosynthesis.</text>
</comment>
<evidence type="ECO:0000256" key="10">
    <source>
        <dbReference type="RuleBase" id="RU366074"/>
    </source>
</evidence>
<dbReference type="InterPro" id="IPR057326">
    <property type="entry name" value="KR_dom"/>
</dbReference>
<feature type="binding site" evidence="9">
    <location>
        <begin position="158"/>
        <end position="162"/>
    </location>
    <ligand>
        <name>NADP(+)</name>
        <dbReference type="ChEBI" id="CHEBI:58349"/>
    </ligand>
</feature>
<dbReference type="NCBIfam" id="TIGR01830">
    <property type="entry name" value="3oxo_ACP_reduc"/>
    <property type="match status" value="1"/>
</dbReference>
<organism evidence="12 13">
    <name type="scientific">Clostridium magnum DSM 2767</name>
    <dbReference type="NCBI Taxonomy" id="1121326"/>
    <lineage>
        <taxon>Bacteria</taxon>
        <taxon>Bacillati</taxon>
        <taxon>Bacillota</taxon>
        <taxon>Clostridia</taxon>
        <taxon>Eubacteriales</taxon>
        <taxon>Clostridiaceae</taxon>
        <taxon>Clostridium</taxon>
    </lineage>
</organism>
<dbReference type="InterPro" id="IPR011284">
    <property type="entry name" value="3oxo_ACP_reduc"/>
</dbReference>
<dbReference type="PRINTS" id="PR00081">
    <property type="entry name" value="GDHRDH"/>
</dbReference>
<dbReference type="GO" id="GO:0051287">
    <property type="term" value="F:NAD binding"/>
    <property type="evidence" value="ECO:0007669"/>
    <property type="project" value="UniProtKB-UniRule"/>
</dbReference>
<comment type="similarity">
    <text evidence="2 10">Belongs to the short-chain dehydrogenases/reductases (SDR) family.</text>
</comment>
<dbReference type="NCBIfam" id="NF009466">
    <property type="entry name" value="PRK12826.1-2"/>
    <property type="match status" value="1"/>
</dbReference>
<feature type="active site" description="Proton acceptor" evidence="8">
    <location>
        <position position="158"/>
    </location>
</feature>
<dbReference type="InterPro" id="IPR002347">
    <property type="entry name" value="SDR_fam"/>
</dbReference>
<dbReference type="RefSeq" id="WP_066630099.1">
    <property type="nucleotide sequence ID" value="NZ_FQXL01000011.1"/>
</dbReference>
<protein>
    <recommendedName>
        <fullName evidence="3 10">3-oxoacyl-[acyl-carrier-protein] reductase</fullName>
        <ecNumber evidence="3 10">1.1.1.100</ecNumber>
    </recommendedName>
</protein>
<evidence type="ECO:0000256" key="5">
    <source>
        <dbReference type="ARBA" id="ARBA00023002"/>
    </source>
</evidence>
<dbReference type="EMBL" id="LWAE01000011">
    <property type="protein sequence ID" value="KZL89132.1"/>
    <property type="molecule type" value="Genomic_DNA"/>
</dbReference>
<dbReference type="FunFam" id="3.40.50.720:FF:000115">
    <property type="entry name" value="3-oxoacyl-[acyl-carrier-protein] reductase FabG"/>
    <property type="match status" value="1"/>
</dbReference>
<dbReference type="UniPathway" id="UPA00094"/>
<dbReference type="EC" id="1.1.1.100" evidence="3 10"/>
<dbReference type="SUPFAM" id="SSF51735">
    <property type="entry name" value="NAD(P)-binding Rossmann-fold domains"/>
    <property type="match status" value="1"/>
</dbReference>
<evidence type="ECO:0000256" key="9">
    <source>
        <dbReference type="PIRSR" id="PIRSR611284-2"/>
    </source>
</evidence>
<evidence type="ECO:0000313" key="12">
    <source>
        <dbReference type="EMBL" id="KZL89132.1"/>
    </source>
</evidence>
<comment type="subunit">
    <text evidence="10">Homotetramer.</text>
</comment>
<dbReference type="InterPro" id="IPR036291">
    <property type="entry name" value="NAD(P)-bd_dom_sf"/>
</dbReference>
<evidence type="ECO:0000313" key="13">
    <source>
        <dbReference type="Proteomes" id="UP000076603"/>
    </source>
</evidence>
<dbReference type="CDD" id="cd05333">
    <property type="entry name" value="BKR_SDR_c"/>
    <property type="match status" value="1"/>
</dbReference>
<sequence>MINLGLTDKIALVTGGTRGLGRSIAEKLAEQKIKVVITGVNEERTKQTASEIASAYKVEALGLVHDVSSEESTKQVVQYIIKRFGRIDILVNNAGVTSDGIMMTMKKENWDKVLGVNLTGAFNCTKFVSKHMLKQKSGNIVNIASVVGITGNVGQANYSASKAGLIGFTKTVARELADRGIKVNAVAPGYISTDMTTALSEKVTEEMLSKIPMKAYGKPEAVANAVLFLVSNMSEYITGQVINVDGGMVMQ</sequence>
<evidence type="ECO:0000256" key="2">
    <source>
        <dbReference type="ARBA" id="ARBA00006484"/>
    </source>
</evidence>
<dbReference type="PANTHER" id="PTHR42879">
    <property type="entry name" value="3-OXOACYL-(ACYL-CARRIER-PROTEIN) REDUCTASE"/>
    <property type="match status" value="1"/>
</dbReference>
<proteinExistence type="inferred from homology"/>
<keyword evidence="10" id="KW-0444">Lipid biosynthesis</keyword>
<dbReference type="PROSITE" id="PS00061">
    <property type="entry name" value="ADH_SHORT"/>
    <property type="match status" value="1"/>
</dbReference>
<comment type="pathway">
    <text evidence="1 10">Lipid metabolism; fatty acid biosynthesis.</text>
</comment>
<feature type="binding site" evidence="9">
    <location>
        <position position="191"/>
    </location>
    <ligand>
        <name>NADP(+)</name>
        <dbReference type="ChEBI" id="CHEBI:58349"/>
    </ligand>
</feature>
<dbReference type="InterPro" id="IPR020904">
    <property type="entry name" value="Sc_DH/Rdtase_CS"/>
</dbReference>
<name>A0A161YG83_9CLOT</name>
<evidence type="ECO:0000256" key="7">
    <source>
        <dbReference type="ARBA" id="ARBA00048508"/>
    </source>
</evidence>
<accession>A0A161YG83</accession>
<keyword evidence="10" id="KW-0443">Lipid metabolism</keyword>
<dbReference type="GO" id="GO:0004316">
    <property type="term" value="F:3-oxoacyl-[acyl-carrier-protein] reductase (NADPH) activity"/>
    <property type="evidence" value="ECO:0007669"/>
    <property type="project" value="UniProtKB-UniRule"/>
</dbReference>
<dbReference type="Gene3D" id="3.40.50.720">
    <property type="entry name" value="NAD(P)-binding Rossmann-like Domain"/>
    <property type="match status" value="1"/>
</dbReference>
<dbReference type="Proteomes" id="UP000076603">
    <property type="component" value="Unassembled WGS sequence"/>
</dbReference>
<feature type="binding site" evidence="9">
    <location>
        <position position="93"/>
    </location>
    <ligand>
        <name>NADP(+)</name>
        <dbReference type="ChEBI" id="CHEBI:58349"/>
    </ligand>
</feature>
<dbReference type="Pfam" id="PF13561">
    <property type="entry name" value="adh_short_C2"/>
    <property type="match status" value="1"/>
</dbReference>
<evidence type="ECO:0000256" key="3">
    <source>
        <dbReference type="ARBA" id="ARBA00012948"/>
    </source>
</evidence>
<evidence type="ECO:0000256" key="1">
    <source>
        <dbReference type="ARBA" id="ARBA00005194"/>
    </source>
</evidence>
<dbReference type="AlphaFoldDB" id="A0A161YG83"/>
<evidence type="ECO:0000256" key="6">
    <source>
        <dbReference type="ARBA" id="ARBA00023221"/>
    </source>
</evidence>
<dbReference type="PATRIC" id="fig|1121326.3.peg.5678"/>
<comment type="caution">
    <text evidence="12">The sequence shown here is derived from an EMBL/GenBank/DDBJ whole genome shotgun (WGS) entry which is preliminary data.</text>
</comment>
<dbReference type="PANTHER" id="PTHR42879:SF2">
    <property type="entry name" value="3-OXOACYL-[ACYL-CARRIER-PROTEIN] REDUCTASE FABG"/>
    <property type="match status" value="1"/>
</dbReference>
<keyword evidence="13" id="KW-1185">Reference proteome</keyword>